<dbReference type="RefSeq" id="WP_083348296.1">
    <property type="nucleotide sequence ID" value="NZ_CP051487.1"/>
</dbReference>
<evidence type="ECO:0000313" key="1">
    <source>
        <dbReference type="EMBL" id="OXR32770.1"/>
    </source>
</evidence>
<protein>
    <submittedName>
        <fullName evidence="2">Uncharacterized protein</fullName>
    </submittedName>
</protein>
<gene>
    <name evidence="2" type="ORF">HGP31_05475</name>
    <name evidence="1" type="ORF">PSUM_12050</name>
</gene>
<dbReference type="AlphaFoldDB" id="A0AAE6ZTA7"/>
<evidence type="ECO:0000313" key="4">
    <source>
        <dbReference type="Proteomes" id="UP000501367"/>
    </source>
</evidence>
<dbReference type="EMBL" id="NIWU01000002">
    <property type="protein sequence ID" value="OXR32770.1"/>
    <property type="molecule type" value="Genomic_DNA"/>
</dbReference>
<dbReference type="Proteomes" id="UP000501367">
    <property type="component" value="Chromosome"/>
</dbReference>
<dbReference type="GeneID" id="72193012"/>
<name>A0AAE6ZTA7_9PSED</name>
<accession>A0AAE6ZTA7</accession>
<reference evidence="2 4" key="2">
    <citation type="submission" date="2020-04" db="EMBL/GenBank/DDBJ databases">
        <authorList>
            <person name="Yao Y."/>
            <person name="He Z."/>
        </authorList>
    </citation>
    <scope>NUCLEOTIDE SEQUENCE [LARGE SCALE GENOMIC DNA]</scope>
    <source>
        <strain evidence="2 4">CY-1</strain>
    </source>
</reference>
<dbReference type="KEGG" id="pum:HGP31_05475"/>
<reference evidence="1 3" key="1">
    <citation type="submission" date="2017-06" db="EMBL/GenBank/DDBJ databases">
        <authorList>
            <person name="Furmanczyk E.M."/>
        </authorList>
    </citation>
    <scope>NUCLEOTIDE SEQUENCE [LARGE SCALE GENOMIC DNA]</scope>
    <source>
        <strain evidence="1 3">DSM 16611</strain>
    </source>
</reference>
<evidence type="ECO:0000313" key="2">
    <source>
        <dbReference type="EMBL" id="QJC77769.1"/>
    </source>
</evidence>
<sequence length="152" mass="17718">MDIQQRRSFVDSRIPVEMKFRQCCQKNYLSATLQDRDEFNSEEFYISVGSREILAVFKAGEKDTPEDRAFDIYIPKNIETGYYELNSPDQLIEIALTEKFPTYTSYWAFKGAMDLVVNADKQDYSGTFNVSFKDKENREFISEAKFAFSVEA</sequence>
<organism evidence="2 4">
    <name type="scientific">Pseudomonas umsongensis</name>
    <dbReference type="NCBI Taxonomy" id="198618"/>
    <lineage>
        <taxon>Bacteria</taxon>
        <taxon>Pseudomonadati</taxon>
        <taxon>Pseudomonadota</taxon>
        <taxon>Gammaproteobacteria</taxon>
        <taxon>Pseudomonadales</taxon>
        <taxon>Pseudomonadaceae</taxon>
        <taxon>Pseudomonas</taxon>
    </lineage>
</organism>
<dbReference type="Proteomes" id="UP000215455">
    <property type="component" value="Unassembled WGS sequence"/>
</dbReference>
<proteinExistence type="predicted"/>
<dbReference type="EMBL" id="CP051487">
    <property type="protein sequence ID" value="QJC77769.1"/>
    <property type="molecule type" value="Genomic_DNA"/>
</dbReference>
<keyword evidence="3" id="KW-1185">Reference proteome</keyword>
<evidence type="ECO:0000313" key="3">
    <source>
        <dbReference type="Proteomes" id="UP000215455"/>
    </source>
</evidence>